<sequence length="115" mass="13484">RFMIINAWQQIEGEKENILGFKEIWKGRNRTIKSIRVPMTKTNLIHHSPARKMERLFNILPIHLRHITGVKTETFKKELDKWLLKVPDTPKIDGYGATVAAESNSIWHQSHFTPQ</sequence>
<proteinExistence type="predicted"/>
<dbReference type="Proteomes" id="UP001497623">
    <property type="component" value="Unassembled WGS sequence"/>
</dbReference>
<dbReference type="EMBL" id="CAXKWB010039110">
    <property type="protein sequence ID" value="CAL4152693.1"/>
    <property type="molecule type" value="Genomic_DNA"/>
</dbReference>
<evidence type="ECO:0000313" key="2">
    <source>
        <dbReference type="Proteomes" id="UP001497623"/>
    </source>
</evidence>
<evidence type="ECO:0000313" key="1">
    <source>
        <dbReference type="EMBL" id="CAL4152693.1"/>
    </source>
</evidence>
<protein>
    <submittedName>
        <fullName evidence="1">Uncharacterized protein</fullName>
    </submittedName>
</protein>
<feature type="non-terminal residue" evidence="1">
    <location>
        <position position="1"/>
    </location>
</feature>
<comment type="caution">
    <text evidence="1">The sequence shown here is derived from an EMBL/GenBank/DDBJ whole genome shotgun (WGS) entry which is preliminary data.</text>
</comment>
<organism evidence="1 2">
    <name type="scientific">Meganyctiphanes norvegica</name>
    <name type="common">Northern krill</name>
    <name type="synonym">Thysanopoda norvegica</name>
    <dbReference type="NCBI Taxonomy" id="48144"/>
    <lineage>
        <taxon>Eukaryota</taxon>
        <taxon>Metazoa</taxon>
        <taxon>Ecdysozoa</taxon>
        <taxon>Arthropoda</taxon>
        <taxon>Crustacea</taxon>
        <taxon>Multicrustacea</taxon>
        <taxon>Malacostraca</taxon>
        <taxon>Eumalacostraca</taxon>
        <taxon>Eucarida</taxon>
        <taxon>Euphausiacea</taxon>
        <taxon>Euphausiidae</taxon>
        <taxon>Meganyctiphanes</taxon>
    </lineage>
</organism>
<accession>A0AAV2S107</accession>
<gene>
    <name evidence="1" type="ORF">MNOR_LOCUS31032</name>
</gene>
<name>A0AAV2S107_MEGNR</name>
<reference evidence="1 2" key="1">
    <citation type="submission" date="2024-05" db="EMBL/GenBank/DDBJ databases">
        <authorList>
            <person name="Wallberg A."/>
        </authorList>
    </citation>
    <scope>NUCLEOTIDE SEQUENCE [LARGE SCALE GENOMIC DNA]</scope>
</reference>
<dbReference type="AlphaFoldDB" id="A0AAV2S107"/>
<keyword evidence="2" id="KW-1185">Reference proteome</keyword>